<organism evidence="1 2">
    <name type="scientific">Naja naja</name>
    <name type="common">Indian cobra</name>
    <dbReference type="NCBI Taxonomy" id="35670"/>
    <lineage>
        <taxon>Eukaryota</taxon>
        <taxon>Metazoa</taxon>
        <taxon>Chordata</taxon>
        <taxon>Craniata</taxon>
        <taxon>Vertebrata</taxon>
        <taxon>Euteleostomi</taxon>
        <taxon>Lepidosauria</taxon>
        <taxon>Squamata</taxon>
        <taxon>Bifurcata</taxon>
        <taxon>Unidentata</taxon>
        <taxon>Episquamata</taxon>
        <taxon>Toxicofera</taxon>
        <taxon>Serpentes</taxon>
        <taxon>Colubroidea</taxon>
        <taxon>Elapidae</taxon>
        <taxon>Elapinae</taxon>
        <taxon>Naja</taxon>
    </lineage>
</organism>
<evidence type="ECO:0000313" key="1">
    <source>
        <dbReference type="Ensembl" id="ENSNNAP00000022128.1"/>
    </source>
</evidence>
<dbReference type="AlphaFoldDB" id="A0A8C6Y0H4"/>
<accession>A0A8C6Y0H4</accession>
<dbReference type="OrthoDB" id="9804013at2759"/>
<dbReference type="PANTHER" id="PTHR31635">
    <property type="entry name" value="REVERSE TRANSCRIPTASE DOMAIN-CONTAINING PROTEIN-RELATED"/>
    <property type="match status" value="1"/>
</dbReference>
<reference evidence="1" key="2">
    <citation type="submission" date="2025-09" db="UniProtKB">
        <authorList>
            <consortium name="Ensembl"/>
        </authorList>
    </citation>
    <scope>IDENTIFICATION</scope>
</reference>
<evidence type="ECO:0000313" key="2">
    <source>
        <dbReference type="Proteomes" id="UP000694559"/>
    </source>
</evidence>
<name>A0A8C6Y0H4_NAJNA</name>
<sequence>LEPTTMWWTCPKIKKYWTGIKNWIEDVMNCELEWKPELFLLGMIKKKFPPKDKYLIAHLLTAARIVLAQKWKEPTIPSTQTVINKMYECVEMERLTVKLNGKEDTDYYKIWEKWYNWMEHKNEGNGNINKFGELAGLKVNKGKTKLLVKNITNSKQKELEETMGLQIANKIKYLGIWIRAKTTMLWEDNYIKILEQIKKDLEIWSKMQISLLGRIATIKMNILPKVLYLFQTIPILTNKKFFTDLDRMTMKFIWLVSYLSTP</sequence>
<protein>
    <submittedName>
        <fullName evidence="1">Uncharacterized protein</fullName>
    </submittedName>
</protein>
<dbReference type="Proteomes" id="UP000694559">
    <property type="component" value="Unplaced"/>
</dbReference>
<keyword evidence="2" id="KW-1185">Reference proteome</keyword>
<dbReference type="PANTHER" id="PTHR31635:SF196">
    <property type="entry name" value="REVERSE TRANSCRIPTASE DOMAIN-CONTAINING PROTEIN-RELATED"/>
    <property type="match status" value="1"/>
</dbReference>
<reference evidence="1" key="1">
    <citation type="submission" date="2025-08" db="UniProtKB">
        <authorList>
            <consortium name="Ensembl"/>
        </authorList>
    </citation>
    <scope>IDENTIFICATION</scope>
</reference>
<proteinExistence type="predicted"/>
<dbReference type="GeneTree" id="ENSGT01150000286946"/>
<dbReference type="Ensembl" id="ENSNNAT00000023195.1">
    <property type="protein sequence ID" value="ENSNNAP00000022128.1"/>
    <property type="gene ID" value="ENSNNAG00000014599.1"/>
</dbReference>